<organism evidence="3 4">
    <name type="scientific">Xylaria arbuscula</name>
    <dbReference type="NCBI Taxonomy" id="114810"/>
    <lineage>
        <taxon>Eukaryota</taxon>
        <taxon>Fungi</taxon>
        <taxon>Dikarya</taxon>
        <taxon>Ascomycota</taxon>
        <taxon>Pezizomycotina</taxon>
        <taxon>Sordariomycetes</taxon>
        <taxon>Xylariomycetidae</taxon>
        <taxon>Xylariales</taxon>
        <taxon>Xylariaceae</taxon>
        <taxon>Xylaria</taxon>
    </lineage>
</organism>
<sequence length="417" mass="44607">MSTNHRFSALVLAGLFSNTLACLQDLQPRMTAVEIENQVHARRAPSIATKTAIQNVRVFDGQGFTHPQSIIFANGHIVADTEDIETAVDGTGQFLIPGLIDAHVHVPDIVGLARITSYGVTTALNMACNAYTACNSLKHNNRTDVASLLSAGIAAVGNGSGNGALQPPPETLIYPDTDVTQLVSWVFGNGSDYYKIKASYGGVSQEQQNTIVSTTHDAFDGQTMTHASDIESYIEAVTSRTDGIQHIPDDGLIPSCTIAAIKRNKQFVTPTMSVFKYGYSNPAVLAFLGRTNSTNTTYAHVEENVRRLYKAGVPIVAGTDAVGPIAPGLDLPFGSTLHEELQLLNGVGVTPLDALRAATVESAKWHRLFDRGSISIGKRADLVLLKSNPLLNISNTQDIAKVWVGGVEIEDVITLTK</sequence>
<protein>
    <recommendedName>
        <fullName evidence="2">Amidohydrolase-related domain-containing protein</fullName>
    </recommendedName>
</protein>
<name>A0A9W8TQ75_9PEZI</name>
<evidence type="ECO:0000313" key="4">
    <source>
        <dbReference type="Proteomes" id="UP001148614"/>
    </source>
</evidence>
<gene>
    <name evidence="3" type="ORF">NPX13_g2711</name>
</gene>
<dbReference type="SUPFAM" id="SSF51556">
    <property type="entry name" value="Metallo-dependent hydrolases"/>
    <property type="match status" value="1"/>
</dbReference>
<dbReference type="EMBL" id="JANPWZ010000300">
    <property type="protein sequence ID" value="KAJ3577855.1"/>
    <property type="molecule type" value="Genomic_DNA"/>
</dbReference>
<evidence type="ECO:0000313" key="3">
    <source>
        <dbReference type="EMBL" id="KAJ3577855.1"/>
    </source>
</evidence>
<comment type="caution">
    <text evidence="3">The sequence shown here is derived from an EMBL/GenBank/DDBJ whole genome shotgun (WGS) entry which is preliminary data.</text>
</comment>
<dbReference type="Gene3D" id="1.20.58.520">
    <property type="entry name" value="Amidohydrolase"/>
    <property type="match status" value="1"/>
</dbReference>
<dbReference type="InterPro" id="IPR011059">
    <property type="entry name" value="Metal-dep_hydrolase_composite"/>
</dbReference>
<dbReference type="GO" id="GO:0016810">
    <property type="term" value="F:hydrolase activity, acting on carbon-nitrogen (but not peptide) bonds"/>
    <property type="evidence" value="ECO:0007669"/>
    <property type="project" value="InterPro"/>
</dbReference>
<dbReference type="VEuPathDB" id="FungiDB:F4678DRAFT_383111"/>
<dbReference type="PANTHER" id="PTHR43135:SF3">
    <property type="entry name" value="ALPHA-D-RIBOSE 1-METHYLPHOSPHONATE 5-TRIPHOSPHATE DIPHOSPHATASE"/>
    <property type="match status" value="1"/>
</dbReference>
<dbReference type="Gene3D" id="2.30.40.10">
    <property type="entry name" value="Urease, subunit C, domain 1"/>
    <property type="match status" value="1"/>
</dbReference>
<accession>A0A9W8TQ75</accession>
<reference evidence="3" key="1">
    <citation type="submission" date="2022-07" db="EMBL/GenBank/DDBJ databases">
        <title>Genome Sequence of Xylaria arbuscula.</title>
        <authorList>
            <person name="Buettner E."/>
        </authorList>
    </citation>
    <scope>NUCLEOTIDE SEQUENCE</scope>
    <source>
        <strain evidence="3">VT107</strain>
    </source>
</reference>
<feature type="chain" id="PRO_5040728756" description="Amidohydrolase-related domain-containing protein" evidence="1">
    <location>
        <begin position="22"/>
        <end position="417"/>
    </location>
</feature>
<dbReference type="Pfam" id="PF01979">
    <property type="entry name" value="Amidohydro_1"/>
    <property type="match status" value="1"/>
</dbReference>
<dbReference type="InterPro" id="IPR051781">
    <property type="entry name" value="Metallo-dep_Hydrolase"/>
</dbReference>
<dbReference type="Gene3D" id="3.40.50.10910">
    <property type="entry name" value="Amidohydrolase"/>
    <property type="match status" value="1"/>
</dbReference>
<evidence type="ECO:0000256" key="1">
    <source>
        <dbReference type="SAM" id="SignalP"/>
    </source>
</evidence>
<feature type="signal peptide" evidence="1">
    <location>
        <begin position="1"/>
        <end position="21"/>
    </location>
</feature>
<dbReference type="PANTHER" id="PTHR43135">
    <property type="entry name" value="ALPHA-D-RIBOSE 1-METHYLPHOSPHONATE 5-TRIPHOSPHATE DIPHOSPHATASE"/>
    <property type="match status" value="1"/>
</dbReference>
<dbReference type="Gene3D" id="3.30.110.90">
    <property type="entry name" value="Amidohydrolase"/>
    <property type="match status" value="1"/>
</dbReference>
<feature type="domain" description="Amidohydrolase-related" evidence="2">
    <location>
        <begin position="297"/>
        <end position="407"/>
    </location>
</feature>
<evidence type="ECO:0000259" key="2">
    <source>
        <dbReference type="Pfam" id="PF01979"/>
    </source>
</evidence>
<dbReference type="AlphaFoldDB" id="A0A9W8TQ75"/>
<dbReference type="SUPFAM" id="SSF51338">
    <property type="entry name" value="Composite domain of metallo-dependent hydrolases"/>
    <property type="match status" value="1"/>
</dbReference>
<keyword evidence="1" id="KW-0732">Signal</keyword>
<dbReference type="Proteomes" id="UP001148614">
    <property type="component" value="Unassembled WGS sequence"/>
</dbReference>
<proteinExistence type="predicted"/>
<dbReference type="InterPro" id="IPR006680">
    <property type="entry name" value="Amidohydro-rel"/>
</dbReference>
<dbReference type="InterPro" id="IPR032466">
    <property type="entry name" value="Metal_Hydrolase"/>
</dbReference>
<keyword evidence="4" id="KW-1185">Reference proteome</keyword>